<evidence type="ECO:0000256" key="2">
    <source>
        <dbReference type="ARBA" id="ARBA00023043"/>
    </source>
</evidence>
<dbReference type="InterPro" id="IPR002110">
    <property type="entry name" value="Ankyrin_rpt"/>
</dbReference>
<dbReference type="STRING" id="857967.G0QKH8"/>
<evidence type="ECO:0000313" key="4">
    <source>
        <dbReference type="EMBL" id="EGR34274.1"/>
    </source>
</evidence>
<dbReference type="PANTHER" id="PTHR24180:SF45">
    <property type="entry name" value="POLY [ADP-RIBOSE] POLYMERASE TANKYRASE"/>
    <property type="match status" value="1"/>
</dbReference>
<dbReference type="OrthoDB" id="366390at2759"/>
<dbReference type="SUPFAM" id="SSF48403">
    <property type="entry name" value="Ankyrin repeat"/>
    <property type="match status" value="1"/>
</dbReference>
<evidence type="ECO:0000313" key="5">
    <source>
        <dbReference type="Proteomes" id="UP000008983"/>
    </source>
</evidence>
<dbReference type="AlphaFoldDB" id="G0QKH8"/>
<feature type="compositionally biased region" description="Acidic residues" evidence="3">
    <location>
        <begin position="8"/>
        <end position="22"/>
    </location>
</feature>
<name>G0QKH8_ICHMU</name>
<dbReference type="Gene3D" id="1.25.40.20">
    <property type="entry name" value="Ankyrin repeat-containing domain"/>
    <property type="match status" value="1"/>
</dbReference>
<feature type="region of interest" description="Disordered" evidence="3">
    <location>
        <begin position="1"/>
        <end position="26"/>
    </location>
</feature>
<dbReference type="RefSeq" id="XP_004039578.1">
    <property type="nucleotide sequence ID" value="XM_004039530.1"/>
</dbReference>
<dbReference type="eggNOG" id="KOG0502">
    <property type="taxonomic scope" value="Eukaryota"/>
</dbReference>
<dbReference type="PANTHER" id="PTHR24180">
    <property type="entry name" value="CYCLIN-DEPENDENT KINASE INHIBITOR 2C-RELATED"/>
    <property type="match status" value="1"/>
</dbReference>
<organism evidence="4 5">
    <name type="scientific">Ichthyophthirius multifiliis</name>
    <name type="common">White spot disease agent</name>
    <name type="synonym">Ich</name>
    <dbReference type="NCBI Taxonomy" id="5932"/>
    <lineage>
        <taxon>Eukaryota</taxon>
        <taxon>Sar</taxon>
        <taxon>Alveolata</taxon>
        <taxon>Ciliophora</taxon>
        <taxon>Intramacronucleata</taxon>
        <taxon>Oligohymenophorea</taxon>
        <taxon>Hymenostomatida</taxon>
        <taxon>Ophryoglenina</taxon>
        <taxon>Ichthyophthirius</taxon>
    </lineage>
</organism>
<evidence type="ECO:0000256" key="3">
    <source>
        <dbReference type="SAM" id="MobiDB-lite"/>
    </source>
</evidence>
<keyword evidence="1" id="KW-0677">Repeat</keyword>
<dbReference type="SUPFAM" id="SSF57903">
    <property type="entry name" value="FYVE/PHD zinc finger"/>
    <property type="match status" value="1"/>
</dbReference>
<dbReference type="SMART" id="SM00248">
    <property type="entry name" value="ANK"/>
    <property type="match status" value="3"/>
</dbReference>
<sequence>MADKLEENEILDQDGEQEEDEEQMKKKGNEKLLYLTQKGQIEDLKKILEKKQYSNINIEDKKKWTPLVWASCKNYVDIVRLLLSYDAHKYYLEENQQDKKTTLGHINNQCKQSPLQWSTYKGNINIVWLLLNKGISWEDTDSFGNNCVHLAASGGDLKVFQCYMMLGVEVDALNSRGHKAYDLATNEHIKELIKSHKQSKTCAKTGEEFNSYIKKHWCSTCLKFFCDKAYRIEWSWDTHESQEKERLDGKCISCWENIAQKSEGLKDKMKEYEYKGLSEKLQEIEDFGIEIDLKLLNEAKVIQERLRTQNQIKDFINSLKIVENYKTILKSANIIAEIRENAKQRGVQLDQDILELMQQQIDRLVSERNLRFELDNIDGGDCNPEQVKNLENLINIAKEKGVAQNYLDDAEVLKGKMARSIQCSDIFKQFCDYPVRPEYIEPIYIDRKTQKPFDPITKKPADLKLLAAPPKKSKKKVPKYITPEWSNNLDEFMKVIITIEELLKQAEELDLKKEFIDKCNEQIIRMRKEHKHRKGHELQDKIVAEYKAAQKKKNDFYINIYFNQIKTLLQQKNPTDIKNKEYQYFCNLNILEKYRLQP</sequence>
<reference evidence="4 5" key="1">
    <citation type="submission" date="2011-07" db="EMBL/GenBank/DDBJ databases">
        <authorList>
            <person name="Coyne R."/>
            <person name="Brami D."/>
            <person name="Johnson J."/>
            <person name="Hostetler J."/>
            <person name="Hannick L."/>
            <person name="Clark T."/>
            <person name="Cassidy-Hanley D."/>
            <person name="Inman J."/>
        </authorList>
    </citation>
    <scope>NUCLEOTIDE SEQUENCE [LARGE SCALE GENOMIC DNA]</scope>
    <source>
        <strain evidence="4 5">G5</strain>
    </source>
</reference>
<dbReference type="EMBL" id="GL983164">
    <property type="protein sequence ID" value="EGR34274.1"/>
    <property type="molecule type" value="Genomic_DNA"/>
</dbReference>
<gene>
    <name evidence="4" type="ORF">IMG5_018120</name>
</gene>
<keyword evidence="2" id="KW-0040">ANK repeat</keyword>
<accession>G0QKH8</accession>
<dbReference type="GeneID" id="14910469"/>
<protein>
    <recommendedName>
        <fullName evidence="6">Ankyrin repeat protein</fullName>
    </recommendedName>
</protein>
<dbReference type="InterPro" id="IPR051637">
    <property type="entry name" value="Ank_repeat_dom-contain_49"/>
</dbReference>
<evidence type="ECO:0000256" key="1">
    <source>
        <dbReference type="ARBA" id="ARBA00022737"/>
    </source>
</evidence>
<evidence type="ECO:0008006" key="6">
    <source>
        <dbReference type="Google" id="ProtNLM"/>
    </source>
</evidence>
<dbReference type="Proteomes" id="UP000008983">
    <property type="component" value="Unassembled WGS sequence"/>
</dbReference>
<dbReference type="InParanoid" id="G0QKH8"/>
<dbReference type="InterPro" id="IPR036770">
    <property type="entry name" value="Ankyrin_rpt-contain_sf"/>
</dbReference>
<dbReference type="Pfam" id="PF12796">
    <property type="entry name" value="Ank_2"/>
    <property type="match status" value="1"/>
</dbReference>
<keyword evidence="5" id="KW-1185">Reference proteome</keyword>
<dbReference type="OMA" id="WVYENAD"/>
<dbReference type="InterPro" id="IPR011011">
    <property type="entry name" value="Znf_FYVE_PHD"/>
</dbReference>
<proteinExistence type="predicted"/>